<keyword evidence="4" id="KW-1185">Reference proteome</keyword>
<dbReference type="Pfam" id="PF20415">
    <property type="entry name" value="DUF6699"/>
    <property type="match status" value="1"/>
</dbReference>
<reference evidence="3 4" key="1">
    <citation type="submission" date="2024-01" db="EMBL/GenBank/DDBJ databases">
        <title>A draft genome for the cacao thread blight pathogen Marasmiellus scandens.</title>
        <authorList>
            <person name="Baruah I.K."/>
            <person name="Leung J."/>
            <person name="Bukari Y."/>
            <person name="Amoako-Attah I."/>
            <person name="Meinhardt L.W."/>
            <person name="Bailey B.A."/>
            <person name="Cohen S.P."/>
        </authorList>
    </citation>
    <scope>NUCLEOTIDE SEQUENCE [LARGE SCALE GENOMIC DNA]</scope>
    <source>
        <strain evidence="3 4">GH-19</strain>
    </source>
</reference>
<feature type="domain" description="DUF6699" evidence="2">
    <location>
        <begin position="156"/>
        <end position="234"/>
    </location>
</feature>
<keyword evidence="3" id="KW-0808">Transferase</keyword>
<dbReference type="GO" id="GO:0016301">
    <property type="term" value="F:kinase activity"/>
    <property type="evidence" value="ECO:0007669"/>
    <property type="project" value="UniProtKB-KW"/>
</dbReference>
<keyword evidence="3" id="KW-0418">Kinase</keyword>
<accession>A0ABR1IXP2</accession>
<feature type="region of interest" description="Disordered" evidence="1">
    <location>
        <begin position="1"/>
        <end position="25"/>
    </location>
</feature>
<evidence type="ECO:0000313" key="4">
    <source>
        <dbReference type="Proteomes" id="UP001498398"/>
    </source>
</evidence>
<comment type="caution">
    <text evidence="3">The sequence shown here is derived from an EMBL/GenBank/DDBJ whole genome shotgun (WGS) entry which is preliminary data.</text>
</comment>
<dbReference type="EMBL" id="JBANRG010000062">
    <property type="protein sequence ID" value="KAK7441557.1"/>
    <property type="molecule type" value="Genomic_DNA"/>
</dbReference>
<dbReference type="InterPro" id="IPR046522">
    <property type="entry name" value="DUF6699"/>
</dbReference>
<proteinExistence type="predicted"/>
<evidence type="ECO:0000313" key="3">
    <source>
        <dbReference type="EMBL" id="KAK7441557.1"/>
    </source>
</evidence>
<evidence type="ECO:0000256" key="1">
    <source>
        <dbReference type="SAM" id="MobiDB-lite"/>
    </source>
</evidence>
<evidence type="ECO:0000259" key="2">
    <source>
        <dbReference type="Pfam" id="PF20415"/>
    </source>
</evidence>
<sequence length="258" mass="28561">MTPADVVSRQNQAHKRKQSQHPTVAEHPYYMDQRPSFSAPALLQTLPIAAQSLSQTTFCAPASSFQSWSPATRTKTWSVHERLNAIPSQALPHPSINQSPPQHSDPKKLYASVPLPAQVDPCVDVILFLRTGSGLGLDLDLGMTTTELGLQGGRGSEMQRYLGVPATNPPIPSMTVVHPTLPWPITVYFSRSAYVTVWDVLVTIVESLRKPIRPTNGERRRQRGDGDAWTRVACLPGRRLIGLRKSERGEDVWLMDVV</sequence>
<protein>
    <submittedName>
        <fullName evidence="3">Mitogen-Activated Protein Kinase Kinase Kinase 8</fullName>
    </submittedName>
</protein>
<organism evidence="3 4">
    <name type="scientific">Marasmiellus scandens</name>
    <dbReference type="NCBI Taxonomy" id="2682957"/>
    <lineage>
        <taxon>Eukaryota</taxon>
        <taxon>Fungi</taxon>
        <taxon>Dikarya</taxon>
        <taxon>Basidiomycota</taxon>
        <taxon>Agaricomycotina</taxon>
        <taxon>Agaricomycetes</taxon>
        <taxon>Agaricomycetidae</taxon>
        <taxon>Agaricales</taxon>
        <taxon>Marasmiineae</taxon>
        <taxon>Omphalotaceae</taxon>
        <taxon>Marasmiellus</taxon>
    </lineage>
</organism>
<name>A0ABR1IXP2_9AGAR</name>
<dbReference type="Proteomes" id="UP001498398">
    <property type="component" value="Unassembled WGS sequence"/>
</dbReference>
<gene>
    <name evidence="3" type="primary">MAP3K8_2</name>
    <name evidence="3" type="ORF">VKT23_016550</name>
</gene>